<name>A0ABV6DKB5_9BACL</name>
<reference evidence="2 3" key="1">
    <citation type="submission" date="2024-09" db="EMBL/GenBank/DDBJ databases">
        <authorList>
            <person name="Sun Q."/>
            <person name="Mori K."/>
        </authorList>
    </citation>
    <scope>NUCLEOTIDE SEQUENCE [LARGE SCALE GENOMIC DNA]</scope>
    <source>
        <strain evidence="2 3">CCM 7759</strain>
    </source>
</reference>
<evidence type="ECO:0008006" key="4">
    <source>
        <dbReference type="Google" id="ProtNLM"/>
    </source>
</evidence>
<accession>A0ABV6DKB5</accession>
<comment type="caution">
    <text evidence="2">The sequence shown here is derived from an EMBL/GenBank/DDBJ whole genome shotgun (WGS) entry which is preliminary data.</text>
</comment>
<keyword evidence="3" id="KW-1185">Reference proteome</keyword>
<dbReference type="Proteomes" id="UP001589776">
    <property type="component" value="Unassembled WGS sequence"/>
</dbReference>
<evidence type="ECO:0000313" key="3">
    <source>
        <dbReference type="Proteomes" id="UP001589776"/>
    </source>
</evidence>
<evidence type="ECO:0000256" key="1">
    <source>
        <dbReference type="SAM" id="SignalP"/>
    </source>
</evidence>
<organism evidence="2 3">
    <name type="scientific">Paenibacillus chartarius</name>
    <dbReference type="NCBI Taxonomy" id="747481"/>
    <lineage>
        <taxon>Bacteria</taxon>
        <taxon>Bacillati</taxon>
        <taxon>Bacillota</taxon>
        <taxon>Bacilli</taxon>
        <taxon>Bacillales</taxon>
        <taxon>Paenibacillaceae</taxon>
        <taxon>Paenibacillus</taxon>
    </lineage>
</organism>
<dbReference type="EMBL" id="JBHLWN010000046">
    <property type="protein sequence ID" value="MFC0213100.1"/>
    <property type="molecule type" value="Genomic_DNA"/>
</dbReference>
<keyword evidence="1" id="KW-0732">Signal</keyword>
<dbReference type="RefSeq" id="WP_377470359.1">
    <property type="nucleotide sequence ID" value="NZ_JBHLWN010000046.1"/>
</dbReference>
<feature type="signal peptide" evidence="1">
    <location>
        <begin position="1"/>
        <end position="28"/>
    </location>
</feature>
<feature type="chain" id="PRO_5047302368" description="DUF4139 domain-containing protein" evidence="1">
    <location>
        <begin position="29"/>
        <end position="575"/>
    </location>
</feature>
<sequence length="575" mass="62842">MKKLLQTTAAVALLSAVIAGSALPSAFAADTAAPAAAASLQSYTLNDSLQVEIKSVLSQRVKGGTLLGAVVRLTNTSGKVTRVPDYEVRLKADDGTEYTLQPSSTNVPSVSAKSSRELSYMLTIDRTDEVNVANIVWVDVDYYVYPKLETVKLDVPTSGVVWQGDETEIRTADAIKKWGDSFTIPSLHSPLVYTPVDIVRDYSGEKPVSIVQMLVENPSKERQALPDLAMDGKSATDVYFGSLVDKTPIILESGEKRYVHFAIEMELDSTELRSLNVLTTEQHVTGDVSQPFRIGRVNILLPAKEVAGVLPAGPKYEFGTPIAFDKLNKLIHPNLEVSLVELHVQENENDGYKTAIAKFKLLNKSDRNLPVPSFGTQLQSGDGYEYVGYAQSNPAKLIVPGAATAVAYSFTVPKSQQIEDLQLSLFDSQTIKPYKSVIAAVHPSIQVEETERVTELNMYPLKVTINDWRAVTNFDLQTGYTYKLKLDLDIEQDEQAIIDASSPKLRLEVVNTSGKLIGVVPELSFAGVNALQDGSNTVSIQGTTEQLETPFTINVYESFTNTNGELAKRLISTLK</sequence>
<protein>
    <recommendedName>
        <fullName evidence="4">DUF4139 domain-containing protein</fullName>
    </recommendedName>
</protein>
<evidence type="ECO:0000313" key="2">
    <source>
        <dbReference type="EMBL" id="MFC0213100.1"/>
    </source>
</evidence>
<proteinExistence type="predicted"/>
<gene>
    <name evidence="2" type="ORF">ACFFK0_11635</name>
</gene>